<feature type="transmembrane region" description="Helical" evidence="2">
    <location>
        <begin position="92"/>
        <end position="113"/>
    </location>
</feature>
<dbReference type="EMBL" id="CP127294">
    <property type="protein sequence ID" value="WIX75559.1"/>
    <property type="molecule type" value="Genomic_DNA"/>
</dbReference>
<feature type="transmembrane region" description="Helical" evidence="2">
    <location>
        <begin position="125"/>
        <end position="145"/>
    </location>
</feature>
<dbReference type="KEGG" id="acab:QRX50_29100"/>
<accession>A0A9Y2I9M7</accession>
<feature type="transmembrane region" description="Helical" evidence="2">
    <location>
        <begin position="61"/>
        <end position="85"/>
    </location>
</feature>
<feature type="region of interest" description="Disordered" evidence="1">
    <location>
        <begin position="151"/>
        <end position="171"/>
    </location>
</feature>
<protein>
    <submittedName>
        <fullName evidence="3">DUF4383 domain-containing protein</fullName>
    </submittedName>
</protein>
<evidence type="ECO:0000256" key="2">
    <source>
        <dbReference type="SAM" id="Phobius"/>
    </source>
</evidence>
<proteinExistence type="predicted"/>
<dbReference type="AlphaFoldDB" id="A0A9Y2I9M7"/>
<evidence type="ECO:0000313" key="4">
    <source>
        <dbReference type="Proteomes" id="UP001236014"/>
    </source>
</evidence>
<reference evidence="3 4" key="1">
    <citation type="submission" date="2023-06" db="EMBL/GenBank/DDBJ databases">
        <authorList>
            <person name="Oyuntsetseg B."/>
            <person name="Kim S.B."/>
        </authorList>
    </citation>
    <scope>NUCLEOTIDE SEQUENCE [LARGE SCALE GENOMIC DNA]</scope>
    <source>
        <strain evidence="3 4">2-15</strain>
    </source>
</reference>
<evidence type="ECO:0000313" key="3">
    <source>
        <dbReference type="EMBL" id="WIX75559.1"/>
    </source>
</evidence>
<gene>
    <name evidence="3" type="ORF">QRX50_29100</name>
</gene>
<dbReference type="Proteomes" id="UP001236014">
    <property type="component" value="Chromosome"/>
</dbReference>
<dbReference type="Pfam" id="PF14325">
    <property type="entry name" value="DUF4383"/>
    <property type="match status" value="1"/>
</dbReference>
<keyword evidence="2" id="KW-0812">Transmembrane</keyword>
<keyword evidence="4" id="KW-1185">Reference proteome</keyword>
<keyword evidence="2" id="KW-0472">Membrane</keyword>
<sequence>MPERDASADRRPRPGPGAPRLVVLVVGVVYLVLGVLGIFVPGNFGSTGSGPFTSHQPQYTLWIFSVGPLLNVMRILIGALGLLAARSSSGTAIFSFAATIWLAGVSTYSILVLTLGTGDRLNVNWATAILHLATMVVTAVVATLGMRGRPRREKSAARISGTSAERRSGPK</sequence>
<feature type="transmembrane region" description="Helical" evidence="2">
    <location>
        <begin position="21"/>
        <end position="41"/>
    </location>
</feature>
<dbReference type="RefSeq" id="WP_285966329.1">
    <property type="nucleotide sequence ID" value="NZ_CP127294.1"/>
</dbReference>
<name>A0A9Y2I9M7_9PSEU</name>
<organism evidence="3 4">
    <name type="scientific">Amycolatopsis carbonis</name>
    <dbReference type="NCBI Taxonomy" id="715471"/>
    <lineage>
        <taxon>Bacteria</taxon>
        <taxon>Bacillati</taxon>
        <taxon>Actinomycetota</taxon>
        <taxon>Actinomycetes</taxon>
        <taxon>Pseudonocardiales</taxon>
        <taxon>Pseudonocardiaceae</taxon>
        <taxon>Amycolatopsis</taxon>
    </lineage>
</organism>
<keyword evidence="2" id="KW-1133">Transmembrane helix</keyword>
<evidence type="ECO:0000256" key="1">
    <source>
        <dbReference type="SAM" id="MobiDB-lite"/>
    </source>
</evidence>